<proteinExistence type="predicted"/>
<dbReference type="EMBL" id="GBXM01092946">
    <property type="protein sequence ID" value="JAH15631.1"/>
    <property type="molecule type" value="Transcribed_RNA"/>
</dbReference>
<sequence length="55" mass="6516">MKTRLLRGSDEDFRLLIKLAGTFRSNQKCSLVQRLEWECCYSVLKSILLNIKFHL</sequence>
<name>A0A0E9QFH1_ANGAN</name>
<reference evidence="1" key="1">
    <citation type="submission" date="2014-11" db="EMBL/GenBank/DDBJ databases">
        <authorList>
            <person name="Amaro Gonzalez C."/>
        </authorList>
    </citation>
    <scope>NUCLEOTIDE SEQUENCE</scope>
</reference>
<reference evidence="1" key="2">
    <citation type="journal article" date="2015" name="Fish Shellfish Immunol.">
        <title>Early steps in the European eel (Anguilla anguilla)-Vibrio vulnificus interaction in the gills: Role of the RtxA13 toxin.</title>
        <authorList>
            <person name="Callol A."/>
            <person name="Pajuelo D."/>
            <person name="Ebbesson L."/>
            <person name="Teles M."/>
            <person name="MacKenzie S."/>
            <person name="Amaro C."/>
        </authorList>
    </citation>
    <scope>NUCLEOTIDE SEQUENCE</scope>
</reference>
<protein>
    <submittedName>
        <fullName evidence="1">Uncharacterized protein</fullName>
    </submittedName>
</protein>
<accession>A0A0E9QFH1</accession>
<dbReference type="AlphaFoldDB" id="A0A0E9QFH1"/>
<evidence type="ECO:0000313" key="1">
    <source>
        <dbReference type="EMBL" id="JAH15631.1"/>
    </source>
</evidence>
<organism evidence="1">
    <name type="scientific">Anguilla anguilla</name>
    <name type="common">European freshwater eel</name>
    <name type="synonym">Muraena anguilla</name>
    <dbReference type="NCBI Taxonomy" id="7936"/>
    <lineage>
        <taxon>Eukaryota</taxon>
        <taxon>Metazoa</taxon>
        <taxon>Chordata</taxon>
        <taxon>Craniata</taxon>
        <taxon>Vertebrata</taxon>
        <taxon>Euteleostomi</taxon>
        <taxon>Actinopterygii</taxon>
        <taxon>Neopterygii</taxon>
        <taxon>Teleostei</taxon>
        <taxon>Anguilliformes</taxon>
        <taxon>Anguillidae</taxon>
        <taxon>Anguilla</taxon>
    </lineage>
</organism>